<dbReference type="Proteomes" id="UP001165082">
    <property type="component" value="Unassembled WGS sequence"/>
</dbReference>
<gene>
    <name evidence="1" type="ORF">TrRE_jg1073</name>
</gene>
<dbReference type="AlphaFoldDB" id="A0A9W7DT70"/>
<protein>
    <submittedName>
        <fullName evidence="1">Uncharacterized protein</fullName>
    </submittedName>
</protein>
<accession>A0A9W7DT70</accession>
<organism evidence="1 2">
    <name type="scientific">Triparma retinervis</name>
    <dbReference type="NCBI Taxonomy" id="2557542"/>
    <lineage>
        <taxon>Eukaryota</taxon>
        <taxon>Sar</taxon>
        <taxon>Stramenopiles</taxon>
        <taxon>Ochrophyta</taxon>
        <taxon>Bolidophyceae</taxon>
        <taxon>Parmales</taxon>
        <taxon>Triparmaceae</taxon>
        <taxon>Triparma</taxon>
    </lineage>
</organism>
<reference evidence="1" key="1">
    <citation type="submission" date="2022-07" db="EMBL/GenBank/DDBJ databases">
        <title>Genome analysis of Parmales, a sister group of diatoms, reveals the evolutionary specialization of diatoms from phago-mixotrophs to photoautotrophs.</title>
        <authorList>
            <person name="Ban H."/>
            <person name="Sato S."/>
            <person name="Yoshikawa S."/>
            <person name="Kazumasa Y."/>
            <person name="Nakamura Y."/>
            <person name="Ichinomiya M."/>
            <person name="Saitoh K."/>
            <person name="Sato N."/>
            <person name="Blanc-Mathieu R."/>
            <person name="Endo H."/>
            <person name="Kuwata A."/>
            <person name="Ogata H."/>
        </authorList>
    </citation>
    <scope>NUCLEOTIDE SEQUENCE</scope>
</reference>
<comment type="caution">
    <text evidence="1">The sequence shown here is derived from an EMBL/GenBank/DDBJ whole genome shotgun (WGS) entry which is preliminary data.</text>
</comment>
<evidence type="ECO:0000313" key="1">
    <source>
        <dbReference type="EMBL" id="GMH54168.1"/>
    </source>
</evidence>
<dbReference type="EMBL" id="BRXZ01003405">
    <property type="protein sequence ID" value="GMH54168.1"/>
    <property type="molecule type" value="Genomic_DNA"/>
</dbReference>
<evidence type="ECO:0000313" key="2">
    <source>
        <dbReference type="Proteomes" id="UP001165082"/>
    </source>
</evidence>
<name>A0A9W7DT70_9STRA</name>
<keyword evidence="2" id="KW-1185">Reference proteome</keyword>
<sequence length="119" mass="13719">MKGGGKGYSHEDNWERDRLGRVREMERLEKEGRKTPSFVTLITSTISRLYKLRLRWLDVGISTPFPSPFSRPSLLPPLDLPPKRGLFDIPSHVVLHHLLPFLRVCDVRSMVTAVKDITR</sequence>
<proteinExistence type="predicted"/>